<feature type="region of interest" description="Disordered" evidence="2">
    <location>
        <begin position="1"/>
        <end position="26"/>
    </location>
</feature>
<evidence type="ECO:0000256" key="2">
    <source>
        <dbReference type="SAM" id="MobiDB-lite"/>
    </source>
</evidence>
<dbReference type="Pfam" id="PF00857">
    <property type="entry name" value="Isochorismatase"/>
    <property type="match status" value="1"/>
</dbReference>
<dbReference type="RefSeq" id="WP_202973494.1">
    <property type="nucleotide sequence ID" value="NZ_NIGF01000009.1"/>
</dbReference>
<proteinExistence type="predicted"/>
<feature type="compositionally biased region" description="Basic and acidic residues" evidence="2">
    <location>
        <begin position="1"/>
        <end position="21"/>
    </location>
</feature>
<dbReference type="EMBL" id="NIGF01000009">
    <property type="protein sequence ID" value="PQV63752.1"/>
    <property type="molecule type" value="Genomic_DNA"/>
</dbReference>
<evidence type="ECO:0000313" key="5">
    <source>
        <dbReference type="Proteomes" id="UP000237684"/>
    </source>
</evidence>
<sequence length="219" mass="24429">MLHSNSKKENSTKNETNDNAHDQPAMAPHRCPVALLLIDVINDLEWENGELIEPHARQMSAQIAALKTRAKALEIPVVYVNDNFGQWRSDLGALVDHLLKDRVRGEFLARELQPDEDDYFVLKPKHSGFFGTTLDILLEYLGAKTLILTGLAGNICVLFTANDAYMRDFKVIVPRDCLASNEIGENQHALNVMSHTLKADTTHSDQIDLQELLADAASI</sequence>
<reference evidence="4 5" key="1">
    <citation type="journal article" date="2018" name="Syst. Appl. Microbiol.">
        <title>Abditibacterium utsteinense sp. nov., the first cultivated member of candidate phylum FBP, isolated from ice-free Antarctic soil samples.</title>
        <authorList>
            <person name="Tahon G."/>
            <person name="Tytgat B."/>
            <person name="Lebbe L."/>
            <person name="Carlier A."/>
            <person name="Willems A."/>
        </authorList>
    </citation>
    <scope>NUCLEOTIDE SEQUENCE [LARGE SCALE GENOMIC DNA]</scope>
    <source>
        <strain evidence="4 5">LMG 29911</strain>
    </source>
</reference>
<evidence type="ECO:0000259" key="3">
    <source>
        <dbReference type="Pfam" id="PF00857"/>
    </source>
</evidence>
<comment type="caution">
    <text evidence="4">The sequence shown here is derived from an EMBL/GenBank/DDBJ whole genome shotgun (WGS) entry which is preliminary data.</text>
</comment>
<feature type="domain" description="Isochorismatase-like" evidence="3">
    <location>
        <begin position="34"/>
        <end position="197"/>
    </location>
</feature>
<dbReference type="InterPro" id="IPR036380">
    <property type="entry name" value="Isochorismatase-like_sf"/>
</dbReference>
<gene>
    <name evidence="4" type="ORF">B1R32_10992</name>
</gene>
<dbReference type="SUPFAM" id="SSF52499">
    <property type="entry name" value="Isochorismatase-like hydrolases"/>
    <property type="match status" value="1"/>
</dbReference>
<name>A0A2S8SSG2_9BACT</name>
<protein>
    <submittedName>
        <fullName evidence="4">Nicotinamidase-related amidase</fullName>
    </submittedName>
</protein>
<dbReference type="PANTHER" id="PTHR43540">
    <property type="entry name" value="PEROXYUREIDOACRYLATE/UREIDOACRYLATE AMIDOHYDROLASE-RELATED"/>
    <property type="match status" value="1"/>
</dbReference>
<organism evidence="4 5">
    <name type="scientific">Abditibacterium utsteinense</name>
    <dbReference type="NCBI Taxonomy" id="1960156"/>
    <lineage>
        <taxon>Bacteria</taxon>
        <taxon>Pseudomonadati</taxon>
        <taxon>Abditibacteriota</taxon>
        <taxon>Abditibacteriia</taxon>
        <taxon>Abditibacteriales</taxon>
        <taxon>Abditibacteriaceae</taxon>
        <taxon>Abditibacterium</taxon>
    </lineage>
</organism>
<dbReference type="Gene3D" id="3.40.50.850">
    <property type="entry name" value="Isochorismatase-like"/>
    <property type="match status" value="1"/>
</dbReference>
<dbReference type="InterPro" id="IPR050272">
    <property type="entry name" value="Isochorismatase-like_hydrls"/>
</dbReference>
<dbReference type="CDD" id="cd00431">
    <property type="entry name" value="cysteine_hydrolases"/>
    <property type="match status" value="1"/>
</dbReference>
<dbReference type="AlphaFoldDB" id="A0A2S8SSG2"/>
<dbReference type="InterPro" id="IPR000868">
    <property type="entry name" value="Isochorismatase-like_dom"/>
</dbReference>
<keyword evidence="1" id="KW-0378">Hydrolase</keyword>
<keyword evidence="5" id="KW-1185">Reference proteome</keyword>
<accession>A0A2S8SSG2</accession>
<evidence type="ECO:0000256" key="1">
    <source>
        <dbReference type="ARBA" id="ARBA00022801"/>
    </source>
</evidence>
<evidence type="ECO:0000313" key="4">
    <source>
        <dbReference type="EMBL" id="PQV63752.1"/>
    </source>
</evidence>
<dbReference type="GO" id="GO:0016787">
    <property type="term" value="F:hydrolase activity"/>
    <property type="evidence" value="ECO:0007669"/>
    <property type="project" value="UniProtKB-KW"/>
</dbReference>
<dbReference type="PANTHER" id="PTHR43540:SF6">
    <property type="entry name" value="ISOCHORISMATASE-LIKE DOMAIN-CONTAINING PROTEIN"/>
    <property type="match status" value="1"/>
</dbReference>
<dbReference type="InParanoid" id="A0A2S8SSG2"/>
<dbReference type="Proteomes" id="UP000237684">
    <property type="component" value="Unassembled WGS sequence"/>
</dbReference>
<dbReference type="FunCoup" id="A0A2S8SSG2">
    <property type="interactions" value="8"/>
</dbReference>